<evidence type="ECO:0000256" key="10">
    <source>
        <dbReference type="ARBA" id="ARBA00031900"/>
    </source>
</evidence>
<dbReference type="PRINTS" id="PR01047">
    <property type="entry name" value="TRNASYNTHTHR"/>
</dbReference>
<dbReference type="AlphaFoldDB" id="A0A382IAK7"/>
<dbReference type="InterPro" id="IPR018163">
    <property type="entry name" value="Thr/Ala-tRNA-synth_IIc_edit"/>
</dbReference>
<dbReference type="Gene3D" id="3.30.54.20">
    <property type="match status" value="1"/>
</dbReference>
<dbReference type="FunFam" id="3.30.930.10:FF:000002">
    <property type="entry name" value="Threonine--tRNA ligase"/>
    <property type="match status" value="1"/>
</dbReference>
<reference evidence="13" key="1">
    <citation type="submission" date="2018-05" db="EMBL/GenBank/DDBJ databases">
        <authorList>
            <person name="Lanie J.A."/>
            <person name="Ng W.-L."/>
            <person name="Kazmierczak K.M."/>
            <person name="Andrzejewski T.M."/>
            <person name="Davidsen T.M."/>
            <person name="Wayne K.J."/>
            <person name="Tettelin H."/>
            <person name="Glass J.I."/>
            <person name="Rusch D."/>
            <person name="Podicherti R."/>
            <person name="Tsui H.-C.T."/>
            <person name="Winkler M.E."/>
        </authorList>
    </citation>
    <scope>NUCLEOTIDE SEQUENCE</scope>
</reference>
<comment type="catalytic activity">
    <reaction evidence="11">
        <text>tRNA(Thr) + L-threonine + ATP = L-threonyl-tRNA(Thr) + AMP + diphosphate + H(+)</text>
        <dbReference type="Rhea" id="RHEA:24624"/>
        <dbReference type="Rhea" id="RHEA-COMP:9670"/>
        <dbReference type="Rhea" id="RHEA-COMP:9704"/>
        <dbReference type="ChEBI" id="CHEBI:15378"/>
        <dbReference type="ChEBI" id="CHEBI:30616"/>
        <dbReference type="ChEBI" id="CHEBI:33019"/>
        <dbReference type="ChEBI" id="CHEBI:57926"/>
        <dbReference type="ChEBI" id="CHEBI:78442"/>
        <dbReference type="ChEBI" id="CHEBI:78534"/>
        <dbReference type="ChEBI" id="CHEBI:456215"/>
        <dbReference type="EC" id="6.1.1.3"/>
    </reaction>
</comment>
<dbReference type="GO" id="GO:0046872">
    <property type="term" value="F:metal ion binding"/>
    <property type="evidence" value="ECO:0007669"/>
    <property type="project" value="UniProtKB-KW"/>
</dbReference>
<dbReference type="GO" id="GO:0005524">
    <property type="term" value="F:ATP binding"/>
    <property type="evidence" value="ECO:0007669"/>
    <property type="project" value="UniProtKB-KW"/>
</dbReference>
<dbReference type="PROSITE" id="PS50862">
    <property type="entry name" value="AA_TRNA_LIGASE_II"/>
    <property type="match status" value="1"/>
</dbReference>
<evidence type="ECO:0000256" key="11">
    <source>
        <dbReference type="ARBA" id="ARBA00049515"/>
    </source>
</evidence>
<gene>
    <name evidence="13" type="ORF">METZ01_LOCUS249229</name>
</gene>
<feature type="domain" description="Aminoacyl-transfer RNA synthetases class-II family profile" evidence="12">
    <location>
        <begin position="185"/>
        <end position="357"/>
    </location>
</feature>
<dbReference type="InterPro" id="IPR045864">
    <property type="entry name" value="aa-tRNA-synth_II/BPL/LPL"/>
</dbReference>
<dbReference type="Pfam" id="PF07973">
    <property type="entry name" value="tRNA_SAD"/>
    <property type="match status" value="1"/>
</dbReference>
<evidence type="ECO:0000256" key="7">
    <source>
        <dbReference type="ARBA" id="ARBA00022840"/>
    </source>
</evidence>
<dbReference type="InterPro" id="IPR002314">
    <property type="entry name" value="aa-tRNA-synt_IIb"/>
</dbReference>
<dbReference type="EC" id="6.1.1.3" evidence="2"/>
<dbReference type="SUPFAM" id="SSF55186">
    <property type="entry name" value="ThrRS/AlaRS common domain"/>
    <property type="match status" value="1"/>
</dbReference>
<proteinExistence type="inferred from homology"/>
<sequence length="357" mass="41340">MNQDISSELYELRKRIRHSAAHVMADVTTKIFPEAKLAIGPPTDDGFYYDFLTDAPFTDQDLEKIEDEMRKVIKSNLEFEYAEYTKEEALKLNSEEPLKTEIIEGIAPEEPISTYRHGDFEDLCAGPHVESTGKIPAFKLLNVAGAYWRGDENKPMLQRIYGTAFESNKALKQHLYRLSEAKKRDHRILGKQLDLFSINDQVGAGLVIWHPKGALIRTIIEDFWRSFHRKNGYDLVYSPHIGKSNLWETSGHLEFFKENMFPNMDMDGQDYYLKPMNCPFHITYYKSSLKSYRDLPLRLGELGTVYRYERGGVLHGLSRVRGMTQDDAHIFCRQDQVKNEINKVLDLTIEMLSYFGS</sequence>
<dbReference type="Gene3D" id="3.30.930.10">
    <property type="entry name" value="Bira Bifunctional Protein, Domain 2"/>
    <property type="match status" value="1"/>
</dbReference>
<evidence type="ECO:0000256" key="1">
    <source>
        <dbReference type="ARBA" id="ARBA00008226"/>
    </source>
</evidence>
<keyword evidence="7" id="KW-0067">ATP-binding</keyword>
<evidence type="ECO:0000256" key="5">
    <source>
        <dbReference type="ARBA" id="ARBA00022741"/>
    </source>
</evidence>
<keyword evidence="4" id="KW-0479">Metal-binding</keyword>
<feature type="non-terminal residue" evidence="13">
    <location>
        <position position="357"/>
    </location>
</feature>
<evidence type="ECO:0000256" key="3">
    <source>
        <dbReference type="ARBA" id="ARBA00022598"/>
    </source>
</evidence>
<organism evidence="13">
    <name type="scientific">marine metagenome</name>
    <dbReference type="NCBI Taxonomy" id="408172"/>
    <lineage>
        <taxon>unclassified sequences</taxon>
        <taxon>metagenomes</taxon>
        <taxon>ecological metagenomes</taxon>
    </lineage>
</organism>
<evidence type="ECO:0000256" key="9">
    <source>
        <dbReference type="ARBA" id="ARBA00023146"/>
    </source>
</evidence>
<dbReference type="SMART" id="SM00863">
    <property type="entry name" value="tRNA_SAD"/>
    <property type="match status" value="1"/>
</dbReference>
<dbReference type="PANTHER" id="PTHR11451:SF44">
    <property type="entry name" value="THREONINE--TRNA LIGASE, CHLOROPLASTIC_MITOCHONDRIAL 2"/>
    <property type="match status" value="1"/>
</dbReference>
<keyword evidence="3" id="KW-0436">Ligase</keyword>
<dbReference type="Pfam" id="PF00587">
    <property type="entry name" value="tRNA-synt_2b"/>
    <property type="match status" value="1"/>
</dbReference>
<dbReference type="GO" id="GO:0006435">
    <property type="term" value="P:threonyl-tRNA aminoacylation"/>
    <property type="evidence" value="ECO:0007669"/>
    <property type="project" value="InterPro"/>
</dbReference>
<name>A0A382IAK7_9ZZZZ</name>
<dbReference type="FunFam" id="3.30.980.10:FF:000005">
    <property type="entry name" value="Threonyl-tRNA synthetase, mitochondrial"/>
    <property type="match status" value="1"/>
</dbReference>
<protein>
    <recommendedName>
        <fullName evidence="2">threonine--tRNA ligase</fullName>
        <ecNumber evidence="2">6.1.1.3</ecNumber>
    </recommendedName>
    <alternativeName>
        <fullName evidence="10">Threonyl-tRNA synthetase</fullName>
    </alternativeName>
</protein>
<dbReference type="InterPro" id="IPR012947">
    <property type="entry name" value="tRNA_SAD"/>
</dbReference>
<keyword evidence="5" id="KW-0547">Nucleotide-binding</keyword>
<evidence type="ECO:0000313" key="13">
    <source>
        <dbReference type="EMBL" id="SVB96375.1"/>
    </source>
</evidence>
<comment type="similarity">
    <text evidence="1">Belongs to the class-II aminoacyl-tRNA synthetase family.</text>
</comment>
<evidence type="ECO:0000259" key="12">
    <source>
        <dbReference type="PROSITE" id="PS50862"/>
    </source>
</evidence>
<dbReference type="NCBIfam" id="TIGR00418">
    <property type="entry name" value="thrS"/>
    <property type="match status" value="1"/>
</dbReference>
<keyword evidence="8" id="KW-0648">Protein biosynthesis</keyword>
<dbReference type="EMBL" id="UINC01066060">
    <property type="protein sequence ID" value="SVB96375.1"/>
    <property type="molecule type" value="Genomic_DNA"/>
</dbReference>
<dbReference type="InterPro" id="IPR002320">
    <property type="entry name" value="Thr-tRNA-ligase_IIa"/>
</dbReference>
<dbReference type="GO" id="GO:0004829">
    <property type="term" value="F:threonine-tRNA ligase activity"/>
    <property type="evidence" value="ECO:0007669"/>
    <property type="project" value="UniProtKB-EC"/>
</dbReference>
<dbReference type="InterPro" id="IPR006195">
    <property type="entry name" value="aa-tRNA-synth_II"/>
</dbReference>
<evidence type="ECO:0000256" key="6">
    <source>
        <dbReference type="ARBA" id="ARBA00022833"/>
    </source>
</evidence>
<keyword evidence="6" id="KW-0862">Zinc</keyword>
<evidence type="ECO:0000256" key="8">
    <source>
        <dbReference type="ARBA" id="ARBA00022917"/>
    </source>
</evidence>
<accession>A0A382IAK7</accession>
<dbReference type="SUPFAM" id="SSF55681">
    <property type="entry name" value="Class II aaRS and biotin synthetases"/>
    <property type="match status" value="1"/>
</dbReference>
<dbReference type="GO" id="GO:0005737">
    <property type="term" value="C:cytoplasm"/>
    <property type="evidence" value="ECO:0007669"/>
    <property type="project" value="InterPro"/>
</dbReference>
<dbReference type="PANTHER" id="PTHR11451">
    <property type="entry name" value="THREONINE-TRNA LIGASE"/>
    <property type="match status" value="1"/>
</dbReference>
<dbReference type="Gene3D" id="3.30.980.10">
    <property type="entry name" value="Threonyl-trna Synthetase, Chain A, domain 2"/>
    <property type="match status" value="1"/>
</dbReference>
<evidence type="ECO:0000256" key="4">
    <source>
        <dbReference type="ARBA" id="ARBA00022723"/>
    </source>
</evidence>
<keyword evidence="9" id="KW-0030">Aminoacyl-tRNA synthetase</keyword>
<evidence type="ECO:0000256" key="2">
    <source>
        <dbReference type="ARBA" id="ARBA00013163"/>
    </source>
</evidence>